<sequence length="217" mass="24702">MAGKVDELEKTIFVAARDPSLYGIKQVELEKRRKWTTTAPIQVGNIKKAVIVAGSSSNFGGMRQELMLLIRWFNQCHVVIFGNTASVRGVCWAASFNVINNSGLKFLMEKNSVNALHRKAHYLQQLVQYLLVYHAPQQLVYQIRAQAVVAQSGLSCYPQIRAQHIQCLPLLDHHHYQFLPLFDHHYVVRQGNELEKELPLVDGHQPQFIKDADSCPE</sequence>
<reference evidence="2" key="1">
    <citation type="submission" date="2023-04" db="EMBL/GenBank/DDBJ databases">
        <authorList>
            <person name="Vijverberg K."/>
            <person name="Xiong W."/>
            <person name="Schranz E."/>
        </authorList>
    </citation>
    <scope>NUCLEOTIDE SEQUENCE</scope>
</reference>
<evidence type="ECO:0000313" key="2">
    <source>
        <dbReference type="EMBL" id="CAI9281137.1"/>
    </source>
</evidence>
<dbReference type="SUPFAM" id="SSF47661">
    <property type="entry name" value="t-snare proteins"/>
    <property type="match status" value="1"/>
</dbReference>
<dbReference type="GO" id="GO:0015031">
    <property type="term" value="P:protein transport"/>
    <property type="evidence" value="ECO:0007669"/>
    <property type="project" value="UniProtKB-KW"/>
</dbReference>
<proteinExistence type="predicted"/>
<keyword evidence="1" id="KW-0653">Protein transport</keyword>
<name>A0AA35YWH0_LACSI</name>
<keyword evidence="3" id="KW-1185">Reference proteome</keyword>
<accession>A0AA35YWH0</accession>
<dbReference type="Proteomes" id="UP001177003">
    <property type="component" value="Chromosome 4"/>
</dbReference>
<dbReference type="EMBL" id="OX465080">
    <property type="protein sequence ID" value="CAI9281137.1"/>
    <property type="molecule type" value="Genomic_DNA"/>
</dbReference>
<keyword evidence="1" id="KW-0813">Transport</keyword>
<evidence type="ECO:0000256" key="1">
    <source>
        <dbReference type="ARBA" id="ARBA00022927"/>
    </source>
</evidence>
<protein>
    <submittedName>
        <fullName evidence="2">Uncharacterized protein</fullName>
    </submittedName>
</protein>
<evidence type="ECO:0000313" key="3">
    <source>
        <dbReference type="Proteomes" id="UP001177003"/>
    </source>
</evidence>
<gene>
    <name evidence="2" type="ORF">LSALG_LOCUS20850</name>
</gene>
<dbReference type="AlphaFoldDB" id="A0AA35YWH0"/>
<dbReference type="Gene3D" id="1.20.58.90">
    <property type="match status" value="1"/>
</dbReference>
<dbReference type="GO" id="GO:0016192">
    <property type="term" value="P:vesicle-mediated transport"/>
    <property type="evidence" value="ECO:0007669"/>
    <property type="project" value="InterPro"/>
</dbReference>
<organism evidence="2 3">
    <name type="scientific">Lactuca saligna</name>
    <name type="common">Willowleaf lettuce</name>
    <dbReference type="NCBI Taxonomy" id="75948"/>
    <lineage>
        <taxon>Eukaryota</taxon>
        <taxon>Viridiplantae</taxon>
        <taxon>Streptophyta</taxon>
        <taxon>Embryophyta</taxon>
        <taxon>Tracheophyta</taxon>
        <taxon>Spermatophyta</taxon>
        <taxon>Magnoliopsida</taxon>
        <taxon>eudicotyledons</taxon>
        <taxon>Gunneridae</taxon>
        <taxon>Pentapetalae</taxon>
        <taxon>asterids</taxon>
        <taxon>campanulids</taxon>
        <taxon>Asterales</taxon>
        <taxon>Asteraceae</taxon>
        <taxon>Cichorioideae</taxon>
        <taxon>Cichorieae</taxon>
        <taxon>Lactucinae</taxon>
        <taxon>Lactuca</taxon>
    </lineage>
</organism>
<dbReference type="GO" id="GO:0016020">
    <property type="term" value="C:membrane"/>
    <property type="evidence" value="ECO:0007669"/>
    <property type="project" value="InterPro"/>
</dbReference>
<dbReference type="InterPro" id="IPR010989">
    <property type="entry name" value="SNARE"/>
</dbReference>